<accession>A0A2M8W4C8</accession>
<comment type="caution">
    <text evidence="2">The sequence shown here is derived from an EMBL/GenBank/DDBJ whole genome shotgun (WGS) entry which is preliminary data.</text>
</comment>
<dbReference type="OrthoDB" id="7472950at2"/>
<feature type="transmembrane region" description="Helical" evidence="1">
    <location>
        <begin position="117"/>
        <end position="138"/>
    </location>
</feature>
<evidence type="ECO:0008006" key="4">
    <source>
        <dbReference type="Google" id="ProtNLM"/>
    </source>
</evidence>
<keyword evidence="1" id="KW-0472">Membrane</keyword>
<evidence type="ECO:0000313" key="2">
    <source>
        <dbReference type="EMBL" id="PJI85769.1"/>
    </source>
</evidence>
<sequence length="263" mass="26899">MTSTPSTGQKTPLGVGGIVSNSFSILFRNLIAVMIVAFIPSLIGLLVSVAMNGVGLTLGVDTGEPLAVGSPAMIIAGVVVQFAIQGLTIALLVQLAYDAKLGNAITPIAYISPAIKAIVPIMVLSIVIAILAGIGFALLIIPGLYIYAVFCVTTPAIMIERAGFGGMGRSAALTKEYRWPVVGALILLGICTIGLGIITTFLVSAIVPIIGLNTAGFGIGILLFALVNGLTYGLSGIGAALIYARLRDIKEGVSVDKLAAVFD</sequence>
<evidence type="ECO:0000313" key="3">
    <source>
        <dbReference type="Proteomes" id="UP000228531"/>
    </source>
</evidence>
<feature type="transmembrane region" description="Helical" evidence="1">
    <location>
        <begin position="71"/>
        <end position="97"/>
    </location>
</feature>
<name>A0A2M8W4C8_9RHOB</name>
<dbReference type="AlphaFoldDB" id="A0A2M8W4C8"/>
<dbReference type="EMBL" id="PGTY01000002">
    <property type="protein sequence ID" value="PJI85769.1"/>
    <property type="molecule type" value="Genomic_DNA"/>
</dbReference>
<keyword evidence="1" id="KW-0812">Transmembrane</keyword>
<evidence type="ECO:0000256" key="1">
    <source>
        <dbReference type="SAM" id="Phobius"/>
    </source>
</evidence>
<keyword evidence="3" id="KW-1185">Reference proteome</keyword>
<protein>
    <recommendedName>
        <fullName evidence="4">Glycerophosphoryl diester phosphodiesterase family protein</fullName>
    </recommendedName>
</protein>
<proteinExistence type="predicted"/>
<dbReference type="Proteomes" id="UP000228531">
    <property type="component" value="Unassembled WGS sequence"/>
</dbReference>
<organism evidence="2 3">
    <name type="scientific">Yoonia maricola</name>
    <dbReference type="NCBI Taxonomy" id="420999"/>
    <lineage>
        <taxon>Bacteria</taxon>
        <taxon>Pseudomonadati</taxon>
        <taxon>Pseudomonadota</taxon>
        <taxon>Alphaproteobacteria</taxon>
        <taxon>Rhodobacterales</taxon>
        <taxon>Paracoccaceae</taxon>
        <taxon>Yoonia</taxon>
    </lineage>
</organism>
<feature type="transmembrane region" description="Helical" evidence="1">
    <location>
        <begin position="144"/>
        <end position="164"/>
    </location>
</feature>
<gene>
    <name evidence="2" type="ORF">BC777_2115</name>
</gene>
<feature type="transmembrane region" description="Helical" evidence="1">
    <location>
        <begin position="30"/>
        <end position="51"/>
    </location>
</feature>
<feature type="transmembrane region" description="Helical" evidence="1">
    <location>
        <begin position="185"/>
        <end position="211"/>
    </location>
</feature>
<reference evidence="2 3" key="1">
    <citation type="submission" date="2017-11" db="EMBL/GenBank/DDBJ databases">
        <title>Genomic Encyclopedia of Archaeal and Bacterial Type Strains, Phase II (KMG-II): From Individual Species to Whole Genera.</title>
        <authorList>
            <person name="Goeker M."/>
        </authorList>
    </citation>
    <scope>NUCLEOTIDE SEQUENCE [LARGE SCALE GENOMIC DNA]</scope>
    <source>
        <strain evidence="2 3">DSM 29128</strain>
    </source>
</reference>
<feature type="transmembrane region" description="Helical" evidence="1">
    <location>
        <begin position="217"/>
        <end position="244"/>
    </location>
</feature>
<keyword evidence="1" id="KW-1133">Transmembrane helix</keyword>
<dbReference type="RefSeq" id="WP_100368125.1">
    <property type="nucleotide sequence ID" value="NZ_PGTY01000002.1"/>
</dbReference>